<feature type="transmembrane region" description="Helical" evidence="7">
    <location>
        <begin position="250"/>
        <end position="267"/>
    </location>
</feature>
<proteinExistence type="inferred from homology"/>
<sequence length="394" mass="42812">MTKLTYKDTLRASYLGYVTQAIVNNFAPLLFLIFQEQFGIPLEQITLLITLNFLVQLVVDMLAAKYVDRIGNKVSVVAAQVLAGIGLAGLALFPALFTNAFHGLLLAVVIYGMGGGLLEVLLSPIVEAVPTENKAGNMSILHSFYCWGTMFVIIVSTLFLFFFGQDTWPILAIIWAIFAFGNGIYYYFVPINVLVEEEERLPLASLLTFKSFWLFCLLMFAAGASEQAVMQWASAFVESGLGISKTLGDLLGPTMFALFMGIARLLYAKYSQKIDIVQAIFWSSLLCVFAYLTIAFAPHPTIALIGCALTGFSVGILWPGVFSMAAVPFRHAGTAIFAILALAGDVGAATGPTIVGFVASQFNNQLEYGFLVATILPLSLVLLSGLYQKCRKTT</sequence>
<keyword evidence="3" id="KW-0813">Transport</keyword>
<dbReference type="RefSeq" id="WP_313793314.1">
    <property type="nucleotide sequence ID" value="NZ_CP102453.1"/>
</dbReference>
<evidence type="ECO:0000256" key="4">
    <source>
        <dbReference type="ARBA" id="ARBA00022692"/>
    </source>
</evidence>
<evidence type="ECO:0000313" key="9">
    <source>
        <dbReference type="EMBL" id="UUX33812.1"/>
    </source>
</evidence>
<dbReference type="PROSITE" id="PS50850">
    <property type="entry name" value="MFS"/>
    <property type="match status" value="1"/>
</dbReference>
<feature type="transmembrane region" description="Helical" evidence="7">
    <location>
        <begin position="302"/>
        <end position="322"/>
    </location>
</feature>
<feature type="transmembrane region" description="Helical" evidence="7">
    <location>
        <begin position="334"/>
        <end position="362"/>
    </location>
</feature>
<feature type="domain" description="Major facilitator superfamily (MFS) profile" evidence="8">
    <location>
        <begin position="9"/>
        <end position="391"/>
    </location>
</feature>
<dbReference type="PANTHER" id="PTHR23514">
    <property type="entry name" value="BYPASS OF STOP CODON PROTEIN 6"/>
    <property type="match status" value="1"/>
</dbReference>
<comment type="similarity">
    <text evidence="2">Belongs to the major facilitator superfamily.</text>
</comment>
<keyword evidence="6 7" id="KW-0472">Membrane</keyword>
<evidence type="ECO:0000256" key="3">
    <source>
        <dbReference type="ARBA" id="ARBA00022448"/>
    </source>
</evidence>
<dbReference type="EMBL" id="CP102453">
    <property type="protein sequence ID" value="UUX33812.1"/>
    <property type="molecule type" value="Genomic_DNA"/>
</dbReference>
<evidence type="ECO:0000256" key="5">
    <source>
        <dbReference type="ARBA" id="ARBA00022989"/>
    </source>
</evidence>
<reference evidence="9 10" key="1">
    <citation type="submission" date="2022-08" db="EMBL/GenBank/DDBJ databases">
        <title>Aerococcaceae sp. nov isolated from spoiled eye mask.</title>
        <authorList>
            <person name="Zhou G."/>
            <person name="Xie X.-B."/>
            <person name="Shi Q.-S."/>
            <person name="Wang Y.-S."/>
            <person name="Wen X."/>
            <person name="Peng H."/>
            <person name="Yang X.-J."/>
            <person name="Tao H.-B."/>
            <person name="Huang X.-M."/>
        </authorList>
    </citation>
    <scope>NUCLEOTIDE SEQUENCE [LARGE SCALE GENOMIC DNA]</scope>
    <source>
        <strain evidence="10">DM20194951</strain>
    </source>
</reference>
<evidence type="ECO:0000256" key="7">
    <source>
        <dbReference type="SAM" id="Phobius"/>
    </source>
</evidence>
<keyword evidence="5 7" id="KW-1133">Transmembrane helix</keyword>
<feature type="transmembrane region" description="Helical" evidence="7">
    <location>
        <begin position="76"/>
        <end position="97"/>
    </location>
</feature>
<evidence type="ECO:0000313" key="10">
    <source>
        <dbReference type="Proteomes" id="UP001315967"/>
    </source>
</evidence>
<evidence type="ECO:0000256" key="6">
    <source>
        <dbReference type="ARBA" id="ARBA00023136"/>
    </source>
</evidence>
<evidence type="ECO:0000256" key="1">
    <source>
        <dbReference type="ARBA" id="ARBA00004651"/>
    </source>
</evidence>
<organism evidence="9 10">
    <name type="scientific">Fundicoccus culcitae</name>
    <dbReference type="NCBI Taxonomy" id="2969821"/>
    <lineage>
        <taxon>Bacteria</taxon>
        <taxon>Bacillati</taxon>
        <taxon>Bacillota</taxon>
        <taxon>Bacilli</taxon>
        <taxon>Lactobacillales</taxon>
        <taxon>Aerococcaceae</taxon>
        <taxon>Fundicoccus</taxon>
    </lineage>
</organism>
<feature type="transmembrane region" description="Helical" evidence="7">
    <location>
        <begin position="144"/>
        <end position="164"/>
    </location>
</feature>
<feature type="transmembrane region" description="Helical" evidence="7">
    <location>
        <begin position="170"/>
        <end position="189"/>
    </location>
</feature>
<keyword evidence="10" id="KW-1185">Reference proteome</keyword>
<feature type="transmembrane region" description="Helical" evidence="7">
    <location>
        <begin position="368"/>
        <end position="387"/>
    </location>
</feature>
<feature type="transmembrane region" description="Helical" evidence="7">
    <location>
        <begin position="45"/>
        <end position="64"/>
    </location>
</feature>
<dbReference type="SUPFAM" id="SSF103473">
    <property type="entry name" value="MFS general substrate transporter"/>
    <property type="match status" value="1"/>
</dbReference>
<dbReference type="Gene3D" id="1.20.1250.20">
    <property type="entry name" value="MFS general substrate transporter like domains"/>
    <property type="match status" value="2"/>
</dbReference>
<comment type="subcellular location">
    <subcellularLocation>
        <location evidence="1">Cell membrane</location>
        <topology evidence="1">Multi-pass membrane protein</topology>
    </subcellularLocation>
</comment>
<protein>
    <submittedName>
        <fullName evidence="9">MFS transporter</fullName>
    </submittedName>
</protein>
<feature type="transmembrane region" description="Helical" evidence="7">
    <location>
        <begin position="201"/>
        <end position="222"/>
    </location>
</feature>
<keyword evidence="4 7" id="KW-0812">Transmembrane</keyword>
<dbReference type="InterPro" id="IPR020846">
    <property type="entry name" value="MFS_dom"/>
</dbReference>
<feature type="transmembrane region" description="Helical" evidence="7">
    <location>
        <begin position="12"/>
        <end position="33"/>
    </location>
</feature>
<dbReference type="PANTHER" id="PTHR23514:SF3">
    <property type="entry name" value="BYPASS OF STOP CODON PROTEIN 6"/>
    <property type="match status" value="1"/>
</dbReference>
<dbReference type="InterPro" id="IPR036259">
    <property type="entry name" value="MFS_trans_sf"/>
</dbReference>
<dbReference type="InterPro" id="IPR051788">
    <property type="entry name" value="MFS_Transporter"/>
</dbReference>
<evidence type="ECO:0000259" key="8">
    <source>
        <dbReference type="PROSITE" id="PS50850"/>
    </source>
</evidence>
<feature type="transmembrane region" description="Helical" evidence="7">
    <location>
        <begin position="103"/>
        <end position="123"/>
    </location>
</feature>
<dbReference type="Proteomes" id="UP001315967">
    <property type="component" value="Chromosome"/>
</dbReference>
<dbReference type="Pfam" id="PF07690">
    <property type="entry name" value="MFS_1"/>
    <property type="match status" value="1"/>
</dbReference>
<gene>
    <name evidence="9" type="ORF">NRE15_13120</name>
</gene>
<name>A0ABY5P4Z6_9LACT</name>
<dbReference type="InterPro" id="IPR011701">
    <property type="entry name" value="MFS"/>
</dbReference>
<feature type="transmembrane region" description="Helical" evidence="7">
    <location>
        <begin position="279"/>
        <end position="296"/>
    </location>
</feature>
<accession>A0ABY5P4Z6</accession>
<evidence type="ECO:0000256" key="2">
    <source>
        <dbReference type="ARBA" id="ARBA00008335"/>
    </source>
</evidence>